<dbReference type="PANTHER" id="PTHR33059">
    <property type="entry name" value="FCS-LIKE ZINC FINGER 5"/>
    <property type="match status" value="1"/>
</dbReference>
<accession>A0A8J5ES82</accession>
<keyword evidence="9" id="KW-1185">Reference proteome</keyword>
<feature type="region of interest" description="Disordered" evidence="6">
    <location>
        <begin position="146"/>
        <end position="166"/>
    </location>
</feature>
<evidence type="ECO:0000256" key="6">
    <source>
        <dbReference type="SAM" id="MobiDB-lite"/>
    </source>
</evidence>
<dbReference type="InterPro" id="IPR007650">
    <property type="entry name" value="Zf-FLZ_dom"/>
</dbReference>
<dbReference type="Pfam" id="PF04570">
    <property type="entry name" value="zf-FLZ"/>
    <property type="match status" value="1"/>
</dbReference>
<keyword evidence="3" id="KW-0963">Cytoplasm</keyword>
<dbReference type="GO" id="GO:0005737">
    <property type="term" value="C:cytoplasm"/>
    <property type="evidence" value="ECO:0007669"/>
    <property type="project" value="UniProtKB-SubCell"/>
</dbReference>
<feature type="zinc finger region" description="FLZ-type" evidence="5">
    <location>
        <begin position="93"/>
        <end position="136"/>
    </location>
</feature>
<evidence type="ECO:0000256" key="2">
    <source>
        <dbReference type="ARBA" id="ARBA00009374"/>
    </source>
</evidence>
<keyword evidence="4" id="KW-0479">Metal-binding</keyword>
<protein>
    <recommendedName>
        <fullName evidence="7">FLZ-type domain-containing protein</fullName>
    </recommendedName>
</protein>
<feature type="compositionally biased region" description="Polar residues" evidence="6">
    <location>
        <begin position="149"/>
        <end position="160"/>
    </location>
</feature>
<reference evidence="8 9" key="1">
    <citation type="submission" date="2020-08" db="EMBL/GenBank/DDBJ databases">
        <title>Plant Genome Project.</title>
        <authorList>
            <person name="Zhang R.-G."/>
        </authorList>
    </citation>
    <scope>NUCLEOTIDE SEQUENCE [LARGE SCALE GENOMIC DNA]</scope>
    <source>
        <tissue evidence="8">Rhizome</tissue>
    </source>
</reference>
<evidence type="ECO:0000256" key="3">
    <source>
        <dbReference type="ARBA" id="ARBA00022490"/>
    </source>
</evidence>
<sequence>MVLGKRQSIRRTTSMTEFAAGSVASDAEAIQTHPDQDNLGGGLINRLPVHNRSAGAADWLGSRYQERHKLAPMQQGVGLRRNSADLAAVEAARFLRECGLCKRLLGPGRDIFMYRGEAFCSFECRQQHMKHDERKDKCSMVSIKDSTAPAANSNEQSGNGETLAAV</sequence>
<dbReference type="PROSITE" id="PS51795">
    <property type="entry name" value="ZF_FLZ"/>
    <property type="match status" value="1"/>
</dbReference>
<dbReference type="Proteomes" id="UP000734854">
    <property type="component" value="Unassembled WGS sequence"/>
</dbReference>
<evidence type="ECO:0000313" key="8">
    <source>
        <dbReference type="EMBL" id="KAG6472538.1"/>
    </source>
</evidence>
<dbReference type="AlphaFoldDB" id="A0A8J5ES82"/>
<gene>
    <name evidence="8" type="ORF">ZIOFF_070004</name>
</gene>
<dbReference type="EMBL" id="JACMSC010000020">
    <property type="protein sequence ID" value="KAG6472538.1"/>
    <property type="molecule type" value="Genomic_DNA"/>
</dbReference>
<organism evidence="8 9">
    <name type="scientific">Zingiber officinale</name>
    <name type="common">Ginger</name>
    <name type="synonym">Amomum zingiber</name>
    <dbReference type="NCBI Taxonomy" id="94328"/>
    <lineage>
        <taxon>Eukaryota</taxon>
        <taxon>Viridiplantae</taxon>
        <taxon>Streptophyta</taxon>
        <taxon>Embryophyta</taxon>
        <taxon>Tracheophyta</taxon>
        <taxon>Spermatophyta</taxon>
        <taxon>Magnoliopsida</taxon>
        <taxon>Liliopsida</taxon>
        <taxon>Zingiberales</taxon>
        <taxon>Zingiberaceae</taxon>
        <taxon>Zingiber</taxon>
    </lineage>
</organism>
<evidence type="ECO:0000259" key="7">
    <source>
        <dbReference type="PROSITE" id="PS51795"/>
    </source>
</evidence>
<feature type="domain" description="FLZ-type" evidence="7">
    <location>
        <begin position="93"/>
        <end position="136"/>
    </location>
</feature>
<evidence type="ECO:0000256" key="4">
    <source>
        <dbReference type="ARBA" id="ARBA00022723"/>
    </source>
</evidence>
<comment type="subcellular location">
    <subcellularLocation>
        <location evidence="1">Cytoplasm</location>
    </subcellularLocation>
</comment>
<name>A0A8J5ES82_ZINOF</name>
<dbReference type="GO" id="GO:0046872">
    <property type="term" value="F:metal ion binding"/>
    <property type="evidence" value="ECO:0007669"/>
    <property type="project" value="UniProtKB-KW"/>
</dbReference>
<evidence type="ECO:0000313" key="9">
    <source>
        <dbReference type="Proteomes" id="UP000734854"/>
    </source>
</evidence>
<dbReference type="OrthoDB" id="1925036at2759"/>
<comment type="caution">
    <text evidence="8">The sequence shown here is derived from an EMBL/GenBank/DDBJ whole genome shotgun (WGS) entry which is preliminary data.</text>
</comment>
<evidence type="ECO:0000256" key="5">
    <source>
        <dbReference type="PROSITE-ProRule" id="PRU01131"/>
    </source>
</evidence>
<evidence type="ECO:0000256" key="1">
    <source>
        <dbReference type="ARBA" id="ARBA00004496"/>
    </source>
</evidence>
<comment type="similarity">
    <text evidence="2">Belongs to the FLZ family.</text>
</comment>
<dbReference type="PANTHER" id="PTHR33059:SF2">
    <property type="entry name" value="OS09G0367900 PROTEIN"/>
    <property type="match status" value="1"/>
</dbReference>
<proteinExistence type="inferred from homology"/>